<dbReference type="NCBIfam" id="TIGR00765">
    <property type="entry name" value="yihY_not_rbn"/>
    <property type="match status" value="1"/>
</dbReference>
<dbReference type="OrthoDB" id="9775903at2"/>
<feature type="transmembrane region" description="Helical" evidence="6">
    <location>
        <begin position="32"/>
        <end position="56"/>
    </location>
</feature>
<evidence type="ECO:0000256" key="2">
    <source>
        <dbReference type="ARBA" id="ARBA00022475"/>
    </source>
</evidence>
<organism evidence="7 8">
    <name type="scientific">Gracilibacillus orientalis</name>
    <dbReference type="NCBI Taxonomy" id="334253"/>
    <lineage>
        <taxon>Bacteria</taxon>
        <taxon>Bacillati</taxon>
        <taxon>Bacillota</taxon>
        <taxon>Bacilli</taxon>
        <taxon>Bacillales</taxon>
        <taxon>Bacillaceae</taxon>
        <taxon>Gracilibacillus</taxon>
    </lineage>
</organism>
<evidence type="ECO:0000256" key="1">
    <source>
        <dbReference type="ARBA" id="ARBA00004651"/>
    </source>
</evidence>
<name>A0A1I4R1D4_9BACI</name>
<dbReference type="GO" id="GO:0005886">
    <property type="term" value="C:plasma membrane"/>
    <property type="evidence" value="ECO:0007669"/>
    <property type="project" value="UniProtKB-SubCell"/>
</dbReference>
<dbReference type="PANTHER" id="PTHR30213">
    <property type="entry name" value="INNER MEMBRANE PROTEIN YHJD"/>
    <property type="match status" value="1"/>
</dbReference>
<dbReference type="PIRSF" id="PIRSF035875">
    <property type="entry name" value="RNase_BN"/>
    <property type="match status" value="1"/>
</dbReference>
<keyword evidence="5 6" id="KW-0472">Membrane</keyword>
<keyword evidence="4 6" id="KW-1133">Transmembrane helix</keyword>
<feature type="transmembrane region" description="Helical" evidence="6">
    <location>
        <begin position="178"/>
        <end position="196"/>
    </location>
</feature>
<feature type="transmembrane region" description="Helical" evidence="6">
    <location>
        <begin position="91"/>
        <end position="111"/>
    </location>
</feature>
<proteinExistence type="predicted"/>
<accession>A0A1I4R1D4</accession>
<comment type="subcellular location">
    <subcellularLocation>
        <location evidence="1">Cell membrane</location>
        <topology evidence="1">Multi-pass membrane protein</topology>
    </subcellularLocation>
</comment>
<feature type="transmembrane region" description="Helical" evidence="6">
    <location>
        <begin position="243"/>
        <end position="263"/>
    </location>
</feature>
<evidence type="ECO:0000256" key="6">
    <source>
        <dbReference type="SAM" id="Phobius"/>
    </source>
</evidence>
<dbReference type="InterPro" id="IPR017039">
    <property type="entry name" value="Virul_fac_BrkB"/>
</dbReference>
<evidence type="ECO:0000256" key="3">
    <source>
        <dbReference type="ARBA" id="ARBA00022692"/>
    </source>
</evidence>
<keyword evidence="3 6" id="KW-0812">Transmembrane</keyword>
<dbReference type="STRING" id="334253.SAMN04487943_11955"/>
<sequence>MDKLLNNRFVRFIKQLIERITKDEVPGLAAQLSYFFLLSLFPFMIFLVTLVGYLPFDEINVMNFVSTYAPEEIMTLLNDNLAQIMNNRNGGLLSIGVIGTLWSASNGINALMRSFNKAYNIEEERSFIVMRAISVVLTIAMLLVILVAFLLPIFGKMIGVYLFSFFGLSEGFLDMWNTLRWVISSVIFFIVLMMLYRMAPSKRVYFKHIYIGAIFATICWQLTSLAFSYYVSSMGNYSATYGSLGGVIILMIWFYLSGIIIITGGEINAQIEKGARDKRNKN</sequence>
<dbReference type="PANTHER" id="PTHR30213:SF0">
    <property type="entry name" value="UPF0761 MEMBRANE PROTEIN YIHY"/>
    <property type="match status" value="1"/>
</dbReference>
<dbReference type="Pfam" id="PF03631">
    <property type="entry name" value="Virul_fac_BrkB"/>
    <property type="match status" value="1"/>
</dbReference>
<dbReference type="EMBL" id="FOTR01000019">
    <property type="protein sequence ID" value="SFM45915.1"/>
    <property type="molecule type" value="Genomic_DNA"/>
</dbReference>
<dbReference type="RefSeq" id="WP_091486488.1">
    <property type="nucleotide sequence ID" value="NZ_FOTR01000019.1"/>
</dbReference>
<keyword evidence="8" id="KW-1185">Reference proteome</keyword>
<dbReference type="AlphaFoldDB" id="A0A1I4R1D4"/>
<keyword evidence="2" id="KW-1003">Cell membrane</keyword>
<dbReference type="Proteomes" id="UP000198565">
    <property type="component" value="Unassembled WGS sequence"/>
</dbReference>
<feature type="transmembrane region" description="Helical" evidence="6">
    <location>
        <begin position="132"/>
        <end position="158"/>
    </location>
</feature>
<feature type="transmembrane region" description="Helical" evidence="6">
    <location>
        <begin position="208"/>
        <end position="231"/>
    </location>
</feature>
<reference evidence="8" key="1">
    <citation type="submission" date="2016-10" db="EMBL/GenBank/DDBJ databases">
        <authorList>
            <person name="Varghese N."/>
            <person name="Submissions S."/>
        </authorList>
    </citation>
    <scope>NUCLEOTIDE SEQUENCE [LARGE SCALE GENOMIC DNA]</scope>
    <source>
        <strain evidence="8">CGMCC 1.4250</strain>
    </source>
</reference>
<evidence type="ECO:0000313" key="7">
    <source>
        <dbReference type="EMBL" id="SFM45915.1"/>
    </source>
</evidence>
<protein>
    <submittedName>
        <fullName evidence="7">Membrane protein</fullName>
    </submittedName>
</protein>
<evidence type="ECO:0000313" key="8">
    <source>
        <dbReference type="Proteomes" id="UP000198565"/>
    </source>
</evidence>
<evidence type="ECO:0000256" key="5">
    <source>
        <dbReference type="ARBA" id="ARBA00023136"/>
    </source>
</evidence>
<evidence type="ECO:0000256" key="4">
    <source>
        <dbReference type="ARBA" id="ARBA00022989"/>
    </source>
</evidence>
<gene>
    <name evidence="7" type="ORF">SAMN04487943_11955</name>
</gene>